<name>A0A7X1ZGB6_9PROT</name>
<dbReference type="EMBL" id="WIVE01000068">
    <property type="protein sequence ID" value="MQX38053.1"/>
    <property type="molecule type" value="Genomic_DNA"/>
</dbReference>
<dbReference type="Pfam" id="PF11376">
    <property type="entry name" value="DUF3179"/>
    <property type="match status" value="1"/>
</dbReference>
<accession>A0A7X1ZGB6</accession>
<comment type="caution">
    <text evidence="1">The sequence shown here is derived from an EMBL/GenBank/DDBJ whole genome shotgun (WGS) entry which is preliminary data.</text>
</comment>
<protein>
    <submittedName>
        <fullName evidence="1">DUF3179 domain-containing protein</fullName>
    </submittedName>
</protein>
<gene>
    <name evidence="1" type="ORF">GHC57_16155</name>
</gene>
<evidence type="ECO:0000313" key="2">
    <source>
        <dbReference type="Proteomes" id="UP000434582"/>
    </source>
</evidence>
<reference evidence="1 2" key="1">
    <citation type="submission" date="2019-10" db="EMBL/GenBank/DDBJ databases">
        <title>Draft whole-genome sequence of the purple nonsulfur photosynthetic bacterium Roseospira navarrensis DSM 15114.</title>
        <authorList>
            <person name="Kyndt J.A."/>
            <person name="Meyer T.E."/>
        </authorList>
    </citation>
    <scope>NUCLEOTIDE SEQUENCE [LARGE SCALE GENOMIC DNA]</scope>
    <source>
        <strain evidence="1 2">DSM 15114</strain>
    </source>
</reference>
<proteinExistence type="predicted"/>
<organism evidence="1 2">
    <name type="scientific">Roseospira navarrensis</name>
    <dbReference type="NCBI Taxonomy" id="140058"/>
    <lineage>
        <taxon>Bacteria</taxon>
        <taxon>Pseudomonadati</taxon>
        <taxon>Pseudomonadota</taxon>
        <taxon>Alphaproteobacteria</taxon>
        <taxon>Rhodospirillales</taxon>
        <taxon>Rhodospirillaceae</taxon>
        <taxon>Roseospira</taxon>
    </lineage>
</organism>
<dbReference type="OrthoDB" id="9806357at2"/>
<sequence length="346" mass="37349">MILGAIAVSIAVAGIAWGPAPLTGGADPLHPEARAADAPDVPVAWTREFPKTDFSRRAVALDEILSGGPSRDGIPAIDDPQVQPVDLVRAVRDREPVLVVDLNGDARAYPLQILIWHEIVNDTVGGVPVAVTYCPLCASGIVFERTVDGRELDFGTTGRLRKSDLVMYDRQTESWWQQFSGEAIIGGLTGTRLEMVPAGTMPMARFRATHPDGRVLVPADPDLRRYGANPYAGYDTAARPMLYDGEMPPGIAPLARVVVVGDTAYSLDLIRDAGTVRVGDLVLRHVDDMASPLDRPRVSMGRDIGAVEVERVTGTGAREPARHHIAFAFAFHAFQPDGRIVTEPPR</sequence>
<dbReference type="AlphaFoldDB" id="A0A7X1ZGB6"/>
<dbReference type="Proteomes" id="UP000434582">
    <property type="component" value="Unassembled WGS sequence"/>
</dbReference>
<evidence type="ECO:0000313" key="1">
    <source>
        <dbReference type="EMBL" id="MQX38053.1"/>
    </source>
</evidence>
<keyword evidence="2" id="KW-1185">Reference proteome</keyword>
<dbReference type="InterPro" id="IPR021516">
    <property type="entry name" value="DUF3179"/>
</dbReference>